<dbReference type="GO" id="GO:0005737">
    <property type="term" value="C:cytoplasm"/>
    <property type="evidence" value="ECO:0007669"/>
    <property type="project" value="TreeGrafter"/>
</dbReference>
<dbReference type="OrthoDB" id="9781415at2"/>
<feature type="binding site" evidence="1">
    <location>
        <begin position="7"/>
        <end position="14"/>
    </location>
    <ligand>
        <name>substrate</name>
    </ligand>
</feature>
<reference evidence="2 3" key="1">
    <citation type="journal article" date="2019" name="Environ. Microbiol.">
        <title>Species interactions and distinct microbial communities in high Arctic permafrost affected cryosols are associated with the CH4 and CO2 gas fluxes.</title>
        <authorList>
            <person name="Altshuler I."/>
            <person name="Hamel J."/>
            <person name="Turney S."/>
            <person name="Magnuson E."/>
            <person name="Levesque R."/>
            <person name="Greer C."/>
            <person name="Whyte L.G."/>
        </authorList>
    </citation>
    <scope>NUCLEOTIDE SEQUENCE [LARGE SCALE GENOMIC DNA]</scope>
    <source>
        <strain evidence="2 3">E4</strain>
    </source>
</reference>
<dbReference type="PROSITE" id="PS00175">
    <property type="entry name" value="PG_MUTASE"/>
    <property type="match status" value="1"/>
</dbReference>
<dbReference type="Pfam" id="PF00300">
    <property type="entry name" value="His_Phos_1"/>
    <property type="match status" value="1"/>
</dbReference>
<feature type="binding site" evidence="1">
    <location>
        <position position="57"/>
    </location>
    <ligand>
        <name>substrate</name>
    </ligand>
</feature>
<dbReference type="CDD" id="cd07067">
    <property type="entry name" value="HP_PGM_like"/>
    <property type="match status" value="1"/>
</dbReference>
<dbReference type="Gene3D" id="3.40.50.1240">
    <property type="entry name" value="Phosphoglycerate mutase-like"/>
    <property type="match status" value="1"/>
</dbReference>
<accession>A0A502GLU3</accession>
<dbReference type="InterPro" id="IPR050275">
    <property type="entry name" value="PGM_Phosphatase"/>
</dbReference>
<sequence length="199" mass="22264">MRLYLVRHGQTEANVNGVFCGSSDVALTALGVSQAQHVARQLASVALDAIIHTNLVRSRVTAEIIAHGRDTELQQQPLLQEMGFGDWELRHHTELQASQAEGYDLWCQDWQVAQVPQGESFTAFTQRIRLAMRQLYLMPPESRLAIVAHQGSLSLMLAMMFKLAPADMWRFPFKQGCVCEIELTNGSCVIQRLNDSGIL</sequence>
<dbReference type="EMBL" id="RCZD01000004">
    <property type="protein sequence ID" value="TPG62492.1"/>
    <property type="molecule type" value="Genomic_DNA"/>
</dbReference>
<dbReference type="Proteomes" id="UP000317663">
    <property type="component" value="Unassembled WGS sequence"/>
</dbReference>
<dbReference type="AlphaFoldDB" id="A0A502GLU3"/>
<dbReference type="InterPro" id="IPR001345">
    <property type="entry name" value="PG/BPGM_mutase_AS"/>
</dbReference>
<organism evidence="2 3">
    <name type="scientific">Ewingella americana</name>
    <dbReference type="NCBI Taxonomy" id="41202"/>
    <lineage>
        <taxon>Bacteria</taxon>
        <taxon>Pseudomonadati</taxon>
        <taxon>Pseudomonadota</taxon>
        <taxon>Gammaproteobacteria</taxon>
        <taxon>Enterobacterales</taxon>
        <taxon>Yersiniaceae</taxon>
        <taxon>Ewingella</taxon>
    </lineage>
</organism>
<evidence type="ECO:0000313" key="3">
    <source>
        <dbReference type="Proteomes" id="UP000317663"/>
    </source>
</evidence>
<dbReference type="InterPro" id="IPR013078">
    <property type="entry name" value="His_Pase_superF_clade-1"/>
</dbReference>
<dbReference type="InterPro" id="IPR029033">
    <property type="entry name" value="His_PPase_superfam"/>
</dbReference>
<proteinExistence type="predicted"/>
<evidence type="ECO:0000256" key="1">
    <source>
        <dbReference type="PIRSR" id="PIRSR613078-2"/>
    </source>
</evidence>
<name>A0A502GLU3_9GAMM</name>
<dbReference type="PANTHER" id="PTHR48100">
    <property type="entry name" value="BROAD-SPECIFICITY PHOSPHATASE YOR283W-RELATED"/>
    <property type="match status" value="1"/>
</dbReference>
<protein>
    <submittedName>
        <fullName evidence="2">Alpha-ribazole phosphatase</fullName>
    </submittedName>
</protein>
<dbReference type="GO" id="GO:0016791">
    <property type="term" value="F:phosphatase activity"/>
    <property type="evidence" value="ECO:0007669"/>
    <property type="project" value="TreeGrafter"/>
</dbReference>
<dbReference type="PANTHER" id="PTHR48100:SF59">
    <property type="entry name" value="ADENOSYLCOBALAMIN_ALPHA-RIBAZOLE PHOSPHATASE"/>
    <property type="match status" value="1"/>
</dbReference>
<dbReference type="SUPFAM" id="SSF53254">
    <property type="entry name" value="Phosphoglycerate mutase-like"/>
    <property type="match status" value="1"/>
</dbReference>
<dbReference type="SMART" id="SM00855">
    <property type="entry name" value="PGAM"/>
    <property type="match status" value="1"/>
</dbReference>
<dbReference type="PIRSF" id="PIRSF000709">
    <property type="entry name" value="6PFK_2-Ptase"/>
    <property type="match status" value="1"/>
</dbReference>
<gene>
    <name evidence="2" type="ORF">EAH77_08315</name>
</gene>
<comment type="caution">
    <text evidence="2">The sequence shown here is derived from an EMBL/GenBank/DDBJ whole genome shotgun (WGS) entry which is preliminary data.</text>
</comment>
<evidence type="ECO:0000313" key="2">
    <source>
        <dbReference type="EMBL" id="TPG62492.1"/>
    </source>
</evidence>
<keyword evidence="3" id="KW-1185">Reference proteome</keyword>
<dbReference type="RefSeq" id="WP_140471590.1">
    <property type="nucleotide sequence ID" value="NZ_RCZD01000004.1"/>
</dbReference>